<protein>
    <recommendedName>
        <fullName evidence="6">Flagellar secretion chaperone FliS</fullName>
    </recommendedName>
</protein>
<dbReference type="Proteomes" id="UP000515733">
    <property type="component" value="Chromosome"/>
</dbReference>
<accession>A0A6S6YCT7</accession>
<dbReference type="PANTHER" id="PTHR34773">
    <property type="entry name" value="FLAGELLAR SECRETION CHAPERONE FLIS"/>
    <property type="match status" value="1"/>
</dbReference>
<dbReference type="AlphaFoldDB" id="A0A6S6YCT7"/>
<evidence type="ECO:0000256" key="3">
    <source>
        <dbReference type="ARBA" id="ARBA00022490"/>
    </source>
</evidence>
<dbReference type="EMBL" id="LR778301">
    <property type="protein sequence ID" value="CAB1370506.1"/>
    <property type="molecule type" value="Genomic_DNA"/>
</dbReference>
<evidence type="ECO:0000256" key="2">
    <source>
        <dbReference type="ARBA" id="ARBA00008787"/>
    </source>
</evidence>
<dbReference type="InterPro" id="IPR003713">
    <property type="entry name" value="FliS"/>
</dbReference>
<sequence length="141" mass="15370">MFGMMTNPRAAYETVEVNVRAEVAEPHQLILMLYEGALQSIAKALLQLESHDMGGMSQSLNRAIDIIAMGLKASLDYKSGADLAESLSALYDYMCERLQAANIKGDRASIQEVEALLRELHSAWAEIANDPAVVSKSRNAA</sequence>
<dbReference type="GO" id="GO:0005829">
    <property type="term" value="C:cytosol"/>
    <property type="evidence" value="ECO:0007669"/>
    <property type="project" value="UniProtKB-SubCell"/>
</dbReference>
<keyword evidence="5" id="KW-0143">Chaperone</keyword>
<dbReference type="Pfam" id="PF02561">
    <property type="entry name" value="FliS"/>
    <property type="match status" value="1"/>
</dbReference>
<comment type="subcellular location">
    <subcellularLocation>
        <location evidence="1 6">Cytoplasm</location>
        <location evidence="1 6">Cytosol</location>
    </subcellularLocation>
</comment>
<proteinExistence type="inferred from homology"/>
<dbReference type="CDD" id="cd16098">
    <property type="entry name" value="FliS"/>
    <property type="match status" value="1"/>
</dbReference>
<evidence type="ECO:0000256" key="5">
    <source>
        <dbReference type="ARBA" id="ARBA00023186"/>
    </source>
</evidence>
<dbReference type="GO" id="GO:0044780">
    <property type="term" value="P:bacterial-type flagellum assembly"/>
    <property type="evidence" value="ECO:0007669"/>
    <property type="project" value="InterPro"/>
</dbReference>
<evidence type="ECO:0000256" key="6">
    <source>
        <dbReference type="PIRNR" id="PIRNR039090"/>
    </source>
</evidence>
<keyword evidence="3 6" id="KW-0963">Cytoplasm</keyword>
<reference evidence="7 8" key="1">
    <citation type="submission" date="2020-03" db="EMBL/GenBank/DDBJ databases">
        <authorList>
            <consortium name="Genoscope - CEA"/>
            <person name="William W."/>
        </authorList>
    </citation>
    <scope>NUCLEOTIDE SEQUENCE [LARGE SCALE GENOMIC DNA]</scope>
    <source>
        <strain evidence="8">DSM 16959</strain>
    </source>
</reference>
<keyword evidence="4 6" id="KW-1005">Bacterial flagellum biogenesis</keyword>
<keyword evidence="7" id="KW-0282">Flagellum</keyword>
<evidence type="ECO:0000313" key="7">
    <source>
        <dbReference type="EMBL" id="CAB1370506.1"/>
    </source>
</evidence>
<keyword evidence="7" id="KW-0969">Cilium</keyword>
<evidence type="ECO:0000313" key="8">
    <source>
        <dbReference type="Proteomes" id="UP000515733"/>
    </source>
</evidence>
<dbReference type="PANTHER" id="PTHR34773:SF1">
    <property type="entry name" value="FLAGELLAR SECRETION CHAPERONE FLIS"/>
    <property type="match status" value="1"/>
</dbReference>
<evidence type="ECO:0000256" key="4">
    <source>
        <dbReference type="ARBA" id="ARBA00022795"/>
    </source>
</evidence>
<organism evidence="7 8">
    <name type="scientific">Denitratisoma oestradiolicum</name>
    <dbReference type="NCBI Taxonomy" id="311182"/>
    <lineage>
        <taxon>Bacteria</taxon>
        <taxon>Pseudomonadati</taxon>
        <taxon>Pseudomonadota</taxon>
        <taxon>Betaproteobacteria</taxon>
        <taxon>Nitrosomonadales</taxon>
        <taxon>Sterolibacteriaceae</taxon>
        <taxon>Denitratisoma</taxon>
    </lineage>
</organism>
<gene>
    <name evidence="7" type="primary">fliS</name>
    <name evidence="7" type="ORF">DENOEST_3352</name>
</gene>
<dbReference type="InterPro" id="IPR036584">
    <property type="entry name" value="FliS_sf"/>
</dbReference>
<dbReference type="Gene3D" id="1.20.120.340">
    <property type="entry name" value="Flagellar protein FliS"/>
    <property type="match status" value="1"/>
</dbReference>
<name>A0A6S6YCT7_9PROT</name>
<dbReference type="SUPFAM" id="SSF101116">
    <property type="entry name" value="Flagellar export chaperone FliS"/>
    <property type="match status" value="1"/>
</dbReference>
<dbReference type="PIRSF" id="PIRSF039090">
    <property type="entry name" value="Flis"/>
    <property type="match status" value="1"/>
</dbReference>
<dbReference type="RefSeq" id="WP_145769261.1">
    <property type="nucleotide sequence ID" value="NZ_LR778301.1"/>
</dbReference>
<dbReference type="GO" id="GO:0071973">
    <property type="term" value="P:bacterial-type flagellum-dependent cell motility"/>
    <property type="evidence" value="ECO:0007669"/>
    <property type="project" value="TreeGrafter"/>
</dbReference>
<keyword evidence="7" id="KW-0966">Cell projection</keyword>
<evidence type="ECO:0000256" key="1">
    <source>
        <dbReference type="ARBA" id="ARBA00004514"/>
    </source>
</evidence>
<comment type="similarity">
    <text evidence="2 6">Belongs to the FliS family.</text>
</comment>
<dbReference type="OrthoDB" id="9792010at2"/>
<keyword evidence="8" id="KW-1185">Reference proteome</keyword>
<dbReference type="KEGG" id="doe:DENOEST_3352"/>
<dbReference type="NCBIfam" id="TIGR00208">
    <property type="entry name" value="fliS"/>
    <property type="match status" value="1"/>
</dbReference>